<organism evidence="5 6">
    <name type="scientific">Pedococcus aerophilus</name>
    <dbReference type="NCBI Taxonomy" id="436356"/>
    <lineage>
        <taxon>Bacteria</taxon>
        <taxon>Bacillati</taxon>
        <taxon>Actinomycetota</taxon>
        <taxon>Actinomycetes</taxon>
        <taxon>Micrococcales</taxon>
        <taxon>Intrasporangiaceae</taxon>
        <taxon>Pedococcus</taxon>
    </lineage>
</organism>
<dbReference type="InterPro" id="IPR028098">
    <property type="entry name" value="Glyco_trans_4-like_N"/>
</dbReference>
<dbReference type="EMBL" id="BAAARN010000005">
    <property type="protein sequence ID" value="GAA2739471.1"/>
    <property type="molecule type" value="Genomic_DNA"/>
</dbReference>
<dbReference type="CDD" id="cd03794">
    <property type="entry name" value="GT4_WbuB-like"/>
    <property type="match status" value="1"/>
</dbReference>
<reference evidence="5 6" key="1">
    <citation type="journal article" date="2019" name="Int. J. Syst. Evol. Microbiol.">
        <title>The Global Catalogue of Microorganisms (GCM) 10K type strain sequencing project: providing services to taxonomists for standard genome sequencing and annotation.</title>
        <authorList>
            <consortium name="The Broad Institute Genomics Platform"/>
            <consortium name="The Broad Institute Genome Sequencing Center for Infectious Disease"/>
            <person name="Wu L."/>
            <person name="Ma J."/>
        </authorList>
    </citation>
    <scope>NUCLEOTIDE SEQUENCE [LARGE SCALE GENOMIC DNA]</scope>
    <source>
        <strain evidence="5 6">JCM 16378</strain>
    </source>
</reference>
<proteinExistence type="predicted"/>
<keyword evidence="6" id="KW-1185">Reference proteome</keyword>
<evidence type="ECO:0000259" key="4">
    <source>
        <dbReference type="Pfam" id="PF13579"/>
    </source>
</evidence>
<evidence type="ECO:0000256" key="2">
    <source>
        <dbReference type="ARBA" id="ARBA00022676"/>
    </source>
</evidence>
<dbReference type="PANTHER" id="PTHR45947:SF3">
    <property type="entry name" value="SULFOQUINOVOSYL TRANSFERASE SQD2"/>
    <property type="match status" value="1"/>
</dbReference>
<protein>
    <recommendedName>
        <fullName evidence="1">D-inositol 3-phosphate glycosyltransferase</fullName>
    </recommendedName>
</protein>
<evidence type="ECO:0000313" key="6">
    <source>
        <dbReference type="Proteomes" id="UP001501326"/>
    </source>
</evidence>
<feature type="domain" description="Glycosyltransferase subfamily 4-like N-terminal" evidence="4">
    <location>
        <begin position="20"/>
        <end position="186"/>
    </location>
</feature>
<dbReference type="Proteomes" id="UP001501326">
    <property type="component" value="Unassembled WGS sequence"/>
</dbReference>
<evidence type="ECO:0000313" key="5">
    <source>
        <dbReference type="EMBL" id="GAA2739471.1"/>
    </source>
</evidence>
<dbReference type="Pfam" id="PF13692">
    <property type="entry name" value="Glyco_trans_1_4"/>
    <property type="match status" value="1"/>
</dbReference>
<dbReference type="Pfam" id="PF13579">
    <property type="entry name" value="Glyco_trans_4_4"/>
    <property type="match status" value="1"/>
</dbReference>
<gene>
    <name evidence="5" type="ORF">GCM10009867_35660</name>
</gene>
<dbReference type="PANTHER" id="PTHR45947">
    <property type="entry name" value="SULFOQUINOVOSYL TRANSFERASE SQD2"/>
    <property type="match status" value="1"/>
</dbReference>
<name>A0ABN3UW60_9MICO</name>
<dbReference type="InterPro" id="IPR050194">
    <property type="entry name" value="Glycosyltransferase_grp1"/>
</dbReference>
<dbReference type="RefSeq" id="WP_344195963.1">
    <property type="nucleotide sequence ID" value="NZ_BAAARN010000005.1"/>
</dbReference>
<dbReference type="SUPFAM" id="SSF53756">
    <property type="entry name" value="UDP-Glycosyltransferase/glycogen phosphorylase"/>
    <property type="match status" value="1"/>
</dbReference>
<dbReference type="Gene3D" id="3.40.50.2000">
    <property type="entry name" value="Glycogen Phosphorylase B"/>
    <property type="match status" value="2"/>
</dbReference>
<evidence type="ECO:0000256" key="1">
    <source>
        <dbReference type="ARBA" id="ARBA00021292"/>
    </source>
</evidence>
<keyword evidence="3" id="KW-0808">Transferase</keyword>
<keyword evidence="2" id="KW-0328">Glycosyltransferase</keyword>
<evidence type="ECO:0000256" key="3">
    <source>
        <dbReference type="ARBA" id="ARBA00022679"/>
    </source>
</evidence>
<accession>A0ABN3UW60</accession>
<sequence>MPQLTVRVVSRLFAPEVGAAAFRLRVLAEAFLERGHRVEVVTTRPQGSPRIDDGGLRVSRWPVLRDENGNVRGYVQYLSFDVPAALRLLVRRRPALVVCEPPPTTGLVVRLVCTLQRVPYVYYAADVWSDAAASTNAPALLVAGLRRVESWVLRGASVVLAVSTGVADQLTHLGVDPQRVVVVGNGVDTTVFTPDGEVSEAEVPYFVYTGTMSEWQGADVFLRALAVLHETHPGARMVFLGQGSDLPHLKRLAAELEPGTVDFRGVVPPAEAAAMLRGARAALVSIKPGMGYDFAKPTKIYAATACGTPVVFAGQGASHELVTEEQLGWAPGYEVADVAAALATALDPAAPERPTSEHLVSWTADHASLASSARHAVSSVSDVLQRR</sequence>
<comment type="caution">
    <text evidence="5">The sequence shown here is derived from an EMBL/GenBank/DDBJ whole genome shotgun (WGS) entry which is preliminary data.</text>
</comment>